<dbReference type="Pfam" id="PF01585">
    <property type="entry name" value="G-patch"/>
    <property type="match status" value="1"/>
</dbReference>
<dbReference type="InterPro" id="IPR001876">
    <property type="entry name" value="Znf_RanBP2"/>
</dbReference>
<dbReference type="GO" id="GO:0008270">
    <property type="term" value="F:zinc ion binding"/>
    <property type="evidence" value="ECO:0007669"/>
    <property type="project" value="UniProtKB-KW"/>
</dbReference>
<dbReference type="AlphaFoldDB" id="A0AAD3N092"/>
<organism evidence="15 16">
    <name type="scientific">Lates japonicus</name>
    <name type="common">Japanese lates</name>
    <dbReference type="NCBI Taxonomy" id="270547"/>
    <lineage>
        <taxon>Eukaryota</taxon>
        <taxon>Metazoa</taxon>
        <taxon>Chordata</taxon>
        <taxon>Craniata</taxon>
        <taxon>Vertebrata</taxon>
        <taxon>Euteleostomi</taxon>
        <taxon>Actinopterygii</taxon>
        <taxon>Neopterygii</taxon>
        <taxon>Teleostei</taxon>
        <taxon>Neoteleostei</taxon>
        <taxon>Acanthomorphata</taxon>
        <taxon>Carangaria</taxon>
        <taxon>Carangaria incertae sedis</taxon>
        <taxon>Centropomidae</taxon>
        <taxon>Lates</taxon>
    </lineage>
</organism>
<dbReference type="EMBL" id="BRZM01000069">
    <property type="protein sequence ID" value="GLD64423.1"/>
    <property type="molecule type" value="Genomic_DNA"/>
</dbReference>
<feature type="domain" description="RRM" evidence="11">
    <location>
        <begin position="225"/>
        <end position="309"/>
    </location>
</feature>
<dbReference type="PANTHER" id="PTHR13948">
    <property type="entry name" value="RNA-BINDING PROTEIN"/>
    <property type="match status" value="1"/>
</dbReference>
<feature type="compositionally biased region" description="Basic and acidic residues" evidence="10">
    <location>
        <begin position="1"/>
        <end position="59"/>
    </location>
</feature>
<feature type="compositionally biased region" description="Low complexity" evidence="10">
    <location>
        <begin position="528"/>
        <end position="546"/>
    </location>
</feature>
<comment type="subcellular location">
    <subcellularLocation>
        <location evidence="1">Nucleus</location>
    </subcellularLocation>
</comment>
<dbReference type="PROSITE" id="PS01358">
    <property type="entry name" value="ZF_RANBP2_1"/>
    <property type="match status" value="1"/>
</dbReference>
<evidence type="ECO:0000313" key="16">
    <source>
        <dbReference type="Proteomes" id="UP001279410"/>
    </source>
</evidence>
<evidence type="ECO:0000313" key="15">
    <source>
        <dbReference type="EMBL" id="GLD64423.1"/>
    </source>
</evidence>
<dbReference type="GO" id="GO:0003723">
    <property type="term" value="F:RNA binding"/>
    <property type="evidence" value="ECO:0007669"/>
    <property type="project" value="UniProtKB-UniRule"/>
</dbReference>
<accession>A0AAD3N092</accession>
<dbReference type="InterPro" id="IPR013087">
    <property type="entry name" value="Znf_C2H2_type"/>
</dbReference>
<feature type="domain" description="G-patch" evidence="13">
    <location>
        <begin position="769"/>
        <end position="815"/>
    </location>
</feature>
<dbReference type="PROSITE" id="PS50174">
    <property type="entry name" value="G_PATCH"/>
    <property type="match status" value="1"/>
</dbReference>
<dbReference type="InterPro" id="IPR000467">
    <property type="entry name" value="G_patch_dom"/>
</dbReference>
<comment type="caution">
    <text evidence="15">The sequence shown here is derived from an EMBL/GenBank/DDBJ whole genome shotgun (WGS) entry which is preliminary data.</text>
</comment>
<name>A0AAD3N092_LATJO</name>
<evidence type="ECO:0000256" key="6">
    <source>
        <dbReference type="ARBA" id="ARBA00022884"/>
    </source>
</evidence>
<evidence type="ECO:0000256" key="7">
    <source>
        <dbReference type="ARBA" id="ARBA00023242"/>
    </source>
</evidence>
<dbReference type="InterPro" id="IPR000504">
    <property type="entry name" value="RRM_dom"/>
</dbReference>
<dbReference type="SMART" id="SM00443">
    <property type="entry name" value="G_patch"/>
    <property type="match status" value="1"/>
</dbReference>
<evidence type="ECO:0000259" key="14">
    <source>
        <dbReference type="PROSITE" id="PS50199"/>
    </source>
</evidence>
<dbReference type="InterPro" id="IPR034993">
    <property type="entry name" value="RBM5_RRM2"/>
</dbReference>
<evidence type="ECO:0000259" key="13">
    <source>
        <dbReference type="PROSITE" id="PS50174"/>
    </source>
</evidence>
<evidence type="ECO:0000256" key="1">
    <source>
        <dbReference type="ARBA" id="ARBA00004123"/>
    </source>
</evidence>
<dbReference type="SMART" id="SM00547">
    <property type="entry name" value="ZnF_RBZ"/>
    <property type="match status" value="1"/>
</dbReference>
<proteinExistence type="predicted"/>
<feature type="compositionally biased region" description="Acidic residues" evidence="10">
    <location>
        <begin position="69"/>
        <end position="79"/>
    </location>
</feature>
<dbReference type="InterPro" id="IPR055494">
    <property type="entry name" value="DUF7066"/>
</dbReference>
<feature type="region of interest" description="Disordered" evidence="10">
    <location>
        <begin position="1"/>
        <end position="89"/>
    </location>
</feature>
<keyword evidence="5" id="KW-0862">Zinc</keyword>
<feature type="region of interest" description="Disordered" evidence="10">
    <location>
        <begin position="726"/>
        <end position="762"/>
    </location>
</feature>
<evidence type="ECO:0000256" key="2">
    <source>
        <dbReference type="ARBA" id="ARBA00022723"/>
    </source>
</evidence>
<dbReference type="PROSITE" id="PS50157">
    <property type="entry name" value="ZINC_FINGER_C2H2_2"/>
    <property type="match status" value="1"/>
</dbReference>
<evidence type="ECO:0000256" key="8">
    <source>
        <dbReference type="PROSITE-ProRule" id="PRU00176"/>
    </source>
</evidence>
<feature type="region of interest" description="Disordered" evidence="10">
    <location>
        <begin position="524"/>
        <end position="564"/>
    </location>
</feature>
<dbReference type="SMART" id="SM00360">
    <property type="entry name" value="RRM"/>
    <property type="match status" value="2"/>
</dbReference>
<keyword evidence="4 9" id="KW-0863">Zinc-finger</keyword>
<dbReference type="SUPFAM" id="SSF54928">
    <property type="entry name" value="RNA-binding domain, RBD"/>
    <property type="match status" value="2"/>
</dbReference>
<feature type="compositionally biased region" description="Basic and acidic residues" evidence="10">
    <location>
        <begin position="80"/>
        <end position="89"/>
    </location>
</feature>
<evidence type="ECO:0000259" key="12">
    <source>
        <dbReference type="PROSITE" id="PS50157"/>
    </source>
</evidence>
<keyword evidence="16" id="KW-1185">Reference proteome</keyword>
<evidence type="ECO:0000256" key="10">
    <source>
        <dbReference type="SAM" id="MobiDB-lite"/>
    </source>
</evidence>
<dbReference type="Pfam" id="PF23217">
    <property type="entry name" value="DUF7066"/>
    <property type="match status" value="1"/>
</dbReference>
<dbReference type="InterPro" id="IPR012677">
    <property type="entry name" value="Nucleotide-bd_a/b_plait_sf"/>
</dbReference>
<dbReference type="Pfam" id="PF00641">
    <property type="entry name" value="Zn_ribbon_RanBP"/>
    <property type="match status" value="1"/>
</dbReference>
<evidence type="ECO:0000256" key="5">
    <source>
        <dbReference type="ARBA" id="ARBA00022833"/>
    </source>
</evidence>
<evidence type="ECO:0000256" key="4">
    <source>
        <dbReference type="ARBA" id="ARBA00022771"/>
    </source>
</evidence>
<keyword evidence="2" id="KW-0479">Metal-binding</keyword>
<keyword evidence="6 8" id="KW-0694">RNA-binding</keyword>
<protein>
    <submittedName>
        <fullName evidence="15">RNA-binding protein 5-like protein</fullName>
    </submittedName>
</protein>
<dbReference type="Gene3D" id="4.10.1060.10">
    <property type="entry name" value="Zinc finger, RanBP2-type"/>
    <property type="match status" value="1"/>
</dbReference>
<dbReference type="InterPro" id="IPR041591">
    <property type="entry name" value="OCRE"/>
</dbReference>
<keyword evidence="3" id="KW-0677">Repeat</keyword>
<dbReference type="InterPro" id="IPR035979">
    <property type="entry name" value="RBD_domain_sf"/>
</dbReference>
<evidence type="ECO:0000256" key="3">
    <source>
        <dbReference type="ARBA" id="ARBA00022737"/>
    </source>
</evidence>
<gene>
    <name evidence="15" type="ORF">AKAME5_001597000</name>
</gene>
<feature type="domain" description="RanBP2-type" evidence="14">
    <location>
        <begin position="174"/>
        <end position="203"/>
    </location>
</feature>
<reference evidence="15" key="1">
    <citation type="submission" date="2022-08" db="EMBL/GenBank/DDBJ databases">
        <title>Genome sequencing of akame (Lates japonicus).</title>
        <authorList>
            <person name="Hashiguchi Y."/>
            <person name="Takahashi H."/>
        </authorList>
    </citation>
    <scope>NUCLEOTIDE SEQUENCE</scope>
    <source>
        <strain evidence="15">Kochi</strain>
    </source>
</reference>
<dbReference type="Pfam" id="PF17780">
    <property type="entry name" value="OCRE"/>
    <property type="match status" value="1"/>
</dbReference>
<keyword evidence="7" id="KW-0539">Nucleus</keyword>
<feature type="domain" description="RRM" evidence="11">
    <location>
        <begin position="91"/>
        <end position="171"/>
    </location>
</feature>
<dbReference type="FunFam" id="3.30.70.330:FF:000110">
    <property type="entry name" value="RNA-binding protein 10 isoform X1"/>
    <property type="match status" value="1"/>
</dbReference>
<dbReference type="Pfam" id="PF00076">
    <property type="entry name" value="RRM_1"/>
    <property type="match status" value="1"/>
</dbReference>
<feature type="compositionally biased region" description="Basic and acidic residues" evidence="10">
    <location>
        <begin position="726"/>
        <end position="738"/>
    </location>
</feature>
<dbReference type="PROSITE" id="PS50102">
    <property type="entry name" value="RRM"/>
    <property type="match status" value="2"/>
</dbReference>
<dbReference type="CDD" id="cd12755">
    <property type="entry name" value="RRM2_RBM5"/>
    <property type="match status" value="1"/>
</dbReference>
<feature type="domain" description="C2H2-type" evidence="12">
    <location>
        <begin position="672"/>
        <end position="702"/>
    </location>
</feature>
<evidence type="ECO:0000256" key="9">
    <source>
        <dbReference type="PROSITE-ProRule" id="PRU00322"/>
    </source>
</evidence>
<dbReference type="Proteomes" id="UP001279410">
    <property type="component" value="Unassembled WGS sequence"/>
</dbReference>
<dbReference type="Gene3D" id="3.30.70.330">
    <property type="match status" value="2"/>
</dbReference>
<dbReference type="GO" id="GO:0005634">
    <property type="term" value="C:nucleus"/>
    <property type="evidence" value="ECO:0007669"/>
    <property type="project" value="UniProtKB-SubCell"/>
</dbReference>
<evidence type="ECO:0000259" key="11">
    <source>
        <dbReference type="PROSITE" id="PS50102"/>
    </source>
</evidence>
<dbReference type="PANTHER" id="PTHR13948:SF21">
    <property type="entry name" value="RNA-BINDING PROTEIN 5"/>
    <property type="match status" value="1"/>
</dbReference>
<dbReference type="GO" id="GO:0000398">
    <property type="term" value="P:mRNA splicing, via spliceosome"/>
    <property type="evidence" value="ECO:0007669"/>
    <property type="project" value="TreeGrafter"/>
</dbReference>
<sequence>MGTDKRPSRGERSGRYGSDGRRDDPEWYERRSRDVERDYDRRWGDDRHRERFDECSPERGRKRRNSDRSDDEYEGDYPDQDYKMEQEEESKTIMLRGLSLHVTEDDIRTALEQLQGPQPVDIRLMKKRTGISRGFAFVEFYHLQDSTRWMETNQNKLVIQGKSIAVHYSNRRQKFENWLCNACGLYNFRKRLKCFRCGAAKVEGESSGVNGLNVESQQPGDYTGDTIILRNIAPLSTVDGILNILAPYANLSAGNIRLIKDKQTGQNRGFAFVQLSSPLEASQLLTILQSLQPPLKLDGKTIGVDYAKSARKDSAQPDGIRASALSVASTAIAAAQWSSSQLQQGSGTTSDYITLPEGFAQQTQGQNYQVWQQQAEGLPPVIGDGLLGAAPGMKTLIPAATGVVISQTAQVYQPVIISQPAIQSHQLARVVDALQQAASVCTPSVVTSASSAVTTTVSAAPAASTSAVPDTSTYQYDESSGYYYDPQTGLYYDPSSQYYYNSETQQYLYWDSEKQTYVPVSADKSTEKTSTANATASSSATVTTSSKEPKEKKEKPKNKSAQQIAKDMERWAKSLNKQKESFKSSFQGLGLSKEEDKKESAAADAGFSLFEKKQFGGFEMPSLMTEQFKMAELETSVKSGLVAAYNGDSDPEEGSLDRAADDEGKITDWKKMVCLLCRRQFPTKEALLRHQQLSDLHKQNLEIQRRSRLSEAELEELERKETELKYRDRAAERREKYGVPEPPAPKKKYYQPPTPTVSYEQPTKDGLTSDNIGNKMLQAMGWQEGKGLGRHQQGITTPISASLRTKGTGLGIKGSSYELSASDTYKDAVRKAMFARFTEIE</sequence>
<dbReference type="PROSITE" id="PS50199">
    <property type="entry name" value="ZF_RANBP2_2"/>
    <property type="match status" value="1"/>
</dbReference>